<dbReference type="CDD" id="cd20736">
    <property type="entry name" value="PoNe_Nuclease"/>
    <property type="match status" value="1"/>
</dbReference>
<evidence type="ECO:0000313" key="3">
    <source>
        <dbReference type="EMBL" id="NMM93144.1"/>
    </source>
</evidence>
<comment type="caution">
    <text evidence="3">The sequence shown here is derived from an EMBL/GenBank/DDBJ whole genome shotgun (WGS) entry which is preliminary data.</text>
</comment>
<accession>A0A7Y0EMT1</accession>
<dbReference type="SUPFAM" id="SSF52980">
    <property type="entry name" value="Restriction endonuclease-like"/>
    <property type="match status" value="1"/>
</dbReference>
<evidence type="ECO:0000313" key="4">
    <source>
        <dbReference type="Proteomes" id="UP000532194"/>
    </source>
</evidence>
<dbReference type="PANTHER" id="PTHR34039:SF1">
    <property type="entry name" value="UPF0102 PROTEIN YRAN"/>
    <property type="match status" value="1"/>
</dbReference>
<dbReference type="Proteomes" id="UP000532194">
    <property type="component" value="Unassembled WGS sequence"/>
</dbReference>
<dbReference type="GO" id="GO:0003676">
    <property type="term" value="F:nucleic acid binding"/>
    <property type="evidence" value="ECO:0007669"/>
    <property type="project" value="InterPro"/>
</dbReference>
<evidence type="ECO:0000256" key="1">
    <source>
        <dbReference type="ARBA" id="ARBA00006738"/>
    </source>
</evidence>
<dbReference type="NCBIfam" id="TIGR00252">
    <property type="entry name" value="YraN family protein"/>
    <property type="match status" value="1"/>
</dbReference>
<dbReference type="EMBL" id="JAAIII010000001">
    <property type="protein sequence ID" value="NMM93144.1"/>
    <property type="molecule type" value="Genomic_DNA"/>
</dbReference>
<proteinExistence type="inferred from homology"/>
<dbReference type="InterPro" id="IPR011856">
    <property type="entry name" value="tRNA_endonuc-like_dom_sf"/>
</dbReference>
<dbReference type="Gene3D" id="3.40.1350.10">
    <property type="match status" value="1"/>
</dbReference>
<keyword evidence="3" id="KW-0540">Nuclease</keyword>
<reference evidence="3 4" key="1">
    <citation type="submission" date="2020-02" db="EMBL/GenBank/DDBJ databases">
        <title>Characterization of phylogenetic diversity of novel bifidobacterial species isolated in Czech ZOOs.</title>
        <authorList>
            <person name="Lugli G.A."/>
            <person name="Vera N.B."/>
            <person name="Ventura M."/>
        </authorList>
    </citation>
    <scope>NUCLEOTIDE SEQUENCE [LARGE SCALE GENOMIC DNA]</scope>
    <source>
        <strain evidence="3 4">DSM 109957</strain>
    </source>
</reference>
<name>A0A7Y0EMT1_9BIFI</name>
<keyword evidence="4" id="KW-1185">Reference proteome</keyword>
<dbReference type="HAMAP" id="MF_00048">
    <property type="entry name" value="UPF0102"/>
    <property type="match status" value="1"/>
</dbReference>
<dbReference type="PANTHER" id="PTHR34039">
    <property type="entry name" value="UPF0102 PROTEIN YRAN"/>
    <property type="match status" value="1"/>
</dbReference>
<gene>
    <name evidence="3" type="ORF">G1C95_0329</name>
</gene>
<protein>
    <recommendedName>
        <fullName evidence="2">UPF0102 protein G1C95_0329</fullName>
    </recommendedName>
</protein>
<dbReference type="AlphaFoldDB" id="A0A7Y0EMT1"/>
<sequence length="192" mass="21692">MNTATDFSTRSDIDDDAMDSSVFDCSAPPRPADFHQPYFGETDSDTHFPGPQDCEPSAIRLMDLIAADMREPGLSARRFGMLGEAYAVAWLEARGWQTLSRNWRTRFGELDIVMMTPDQLIVFVEVKARRYAKYGVPQEAVTADKQRKLRLAASSWLLDRRNRAPHHGVRFDVMSITLGETQPNVRHIAGAF</sequence>
<evidence type="ECO:0000256" key="2">
    <source>
        <dbReference type="HAMAP-Rule" id="MF_00048"/>
    </source>
</evidence>
<keyword evidence="3" id="KW-0378">Hydrolase</keyword>
<dbReference type="InterPro" id="IPR011335">
    <property type="entry name" value="Restrct_endonuc-II-like"/>
</dbReference>
<dbReference type="NCBIfam" id="NF009154">
    <property type="entry name" value="PRK12497.3-3"/>
    <property type="match status" value="1"/>
</dbReference>
<comment type="similarity">
    <text evidence="1 2">Belongs to the UPF0102 family.</text>
</comment>
<keyword evidence="3" id="KW-0255">Endonuclease</keyword>
<dbReference type="InterPro" id="IPR003509">
    <property type="entry name" value="UPF0102_YraN-like"/>
</dbReference>
<dbReference type="Pfam" id="PF02021">
    <property type="entry name" value="UPF0102"/>
    <property type="match status" value="1"/>
</dbReference>
<dbReference type="NCBIfam" id="NF009150">
    <property type="entry name" value="PRK12497.1-3"/>
    <property type="match status" value="1"/>
</dbReference>
<dbReference type="GO" id="GO:0004519">
    <property type="term" value="F:endonuclease activity"/>
    <property type="evidence" value="ECO:0007669"/>
    <property type="project" value="UniProtKB-KW"/>
</dbReference>
<organism evidence="3 4">
    <name type="scientific">Bifidobacterium oedipodis</name>
    <dbReference type="NCBI Taxonomy" id="2675322"/>
    <lineage>
        <taxon>Bacteria</taxon>
        <taxon>Bacillati</taxon>
        <taxon>Actinomycetota</taxon>
        <taxon>Actinomycetes</taxon>
        <taxon>Bifidobacteriales</taxon>
        <taxon>Bifidobacteriaceae</taxon>
        <taxon>Bifidobacterium</taxon>
    </lineage>
</organism>
<dbReference type="RefSeq" id="WP_417852239.1">
    <property type="nucleotide sequence ID" value="NZ_JAAIII010000001.1"/>
</dbReference>